<feature type="signal peptide" evidence="3">
    <location>
        <begin position="1"/>
        <end position="22"/>
    </location>
</feature>
<dbReference type="PANTHER" id="PTHR40841">
    <property type="entry name" value="SIDEROPHORE TRIACETYLFUSARININE C ESTERASE"/>
    <property type="match status" value="1"/>
</dbReference>
<evidence type="ECO:0000256" key="2">
    <source>
        <dbReference type="ARBA" id="ARBA00022801"/>
    </source>
</evidence>
<comment type="caution">
    <text evidence="4">The sequence shown here is derived from an EMBL/GenBank/DDBJ whole genome shotgun (WGS) entry which is preliminary data.</text>
</comment>
<name>A0ABP7TXI5_9SPHN</name>
<keyword evidence="2 4" id="KW-0378">Hydrolase</keyword>
<dbReference type="RefSeq" id="WP_344695974.1">
    <property type="nucleotide sequence ID" value="NZ_BAABBR010000001.1"/>
</dbReference>
<dbReference type="Pfam" id="PF00756">
    <property type="entry name" value="Esterase"/>
    <property type="match status" value="1"/>
</dbReference>
<dbReference type="GO" id="GO:0016787">
    <property type="term" value="F:hydrolase activity"/>
    <property type="evidence" value="ECO:0007669"/>
    <property type="project" value="UniProtKB-KW"/>
</dbReference>
<dbReference type="SUPFAM" id="SSF53474">
    <property type="entry name" value="alpha/beta-Hydrolases"/>
    <property type="match status" value="1"/>
</dbReference>
<dbReference type="InterPro" id="IPR052558">
    <property type="entry name" value="Siderophore_Hydrolase_D"/>
</dbReference>
<sequence length="286" mass="31297">MLRLFLLPLCAFALVAARTAPAPIATPIRLGTSFAVRSPELGDVRAVNVVLPASYAKERTRRYPVLYLIDGGVEQDLLHIAGVVQLGGIWGRSDEAIVVGIETRDRRRELVGATADAALIKKYPTAGDSARFRAFLRERVKPLVERHYRTNGQSVLLGESLAGLFAVETYLAEPALFTGYGAIDPSLWWDKEALSLTAKARLGDAQRGRRLFLAFAREQSEEPAAMRRLVEGLKARGLPFCLAARPQLAHATIYQQSSPEALQYLLPAKEAPAPEFGFTVRCAPGM</sequence>
<evidence type="ECO:0000256" key="1">
    <source>
        <dbReference type="ARBA" id="ARBA00005622"/>
    </source>
</evidence>
<keyword evidence="5" id="KW-1185">Reference proteome</keyword>
<organism evidence="4 5">
    <name type="scientific">Sphingomonas rosea</name>
    <dbReference type="NCBI Taxonomy" id="335605"/>
    <lineage>
        <taxon>Bacteria</taxon>
        <taxon>Pseudomonadati</taxon>
        <taxon>Pseudomonadota</taxon>
        <taxon>Alphaproteobacteria</taxon>
        <taxon>Sphingomonadales</taxon>
        <taxon>Sphingomonadaceae</taxon>
        <taxon>Sphingomonas</taxon>
    </lineage>
</organism>
<reference evidence="5" key="1">
    <citation type="journal article" date="2019" name="Int. J. Syst. Evol. Microbiol.">
        <title>The Global Catalogue of Microorganisms (GCM) 10K type strain sequencing project: providing services to taxonomists for standard genome sequencing and annotation.</title>
        <authorList>
            <consortium name="The Broad Institute Genomics Platform"/>
            <consortium name="The Broad Institute Genome Sequencing Center for Infectious Disease"/>
            <person name="Wu L."/>
            <person name="Ma J."/>
        </authorList>
    </citation>
    <scope>NUCLEOTIDE SEQUENCE [LARGE SCALE GENOMIC DNA]</scope>
    <source>
        <strain evidence="5">JCM 17564</strain>
    </source>
</reference>
<dbReference type="EMBL" id="BAABBR010000001">
    <property type="protein sequence ID" value="GAA4032698.1"/>
    <property type="molecule type" value="Genomic_DNA"/>
</dbReference>
<dbReference type="Proteomes" id="UP001424459">
    <property type="component" value="Unassembled WGS sequence"/>
</dbReference>
<dbReference type="InterPro" id="IPR000801">
    <property type="entry name" value="Esterase-like"/>
</dbReference>
<feature type="chain" id="PRO_5045195674" evidence="3">
    <location>
        <begin position="23"/>
        <end position="286"/>
    </location>
</feature>
<accession>A0ABP7TXI5</accession>
<dbReference type="Gene3D" id="3.40.50.1820">
    <property type="entry name" value="alpha/beta hydrolase"/>
    <property type="match status" value="1"/>
</dbReference>
<evidence type="ECO:0000313" key="4">
    <source>
        <dbReference type="EMBL" id="GAA4032698.1"/>
    </source>
</evidence>
<dbReference type="PANTHER" id="PTHR40841:SF2">
    <property type="entry name" value="SIDEROPHORE-DEGRADING ESTERASE (EUROFUNG)"/>
    <property type="match status" value="1"/>
</dbReference>
<dbReference type="InterPro" id="IPR029058">
    <property type="entry name" value="AB_hydrolase_fold"/>
</dbReference>
<keyword evidence="3" id="KW-0732">Signal</keyword>
<proteinExistence type="inferred from homology"/>
<protein>
    <submittedName>
        <fullName evidence="4">Alpha/beta hydrolase</fullName>
    </submittedName>
</protein>
<evidence type="ECO:0000313" key="5">
    <source>
        <dbReference type="Proteomes" id="UP001424459"/>
    </source>
</evidence>
<comment type="similarity">
    <text evidence="1">Belongs to the esterase D family.</text>
</comment>
<evidence type="ECO:0000256" key="3">
    <source>
        <dbReference type="SAM" id="SignalP"/>
    </source>
</evidence>
<gene>
    <name evidence="4" type="ORF">GCM10022281_10450</name>
</gene>